<gene>
    <name evidence="2" type="ORF">LIER_06579</name>
</gene>
<evidence type="ECO:0000313" key="2">
    <source>
        <dbReference type="EMBL" id="GAA0146682.1"/>
    </source>
</evidence>
<feature type="compositionally biased region" description="Low complexity" evidence="1">
    <location>
        <begin position="41"/>
        <end position="52"/>
    </location>
</feature>
<reference evidence="2 3" key="1">
    <citation type="submission" date="2024-01" db="EMBL/GenBank/DDBJ databases">
        <title>The complete chloroplast genome sequence of Lithospermum erythrorhizon: insights into the phylogenetic relationship among Boraginaceae species and the maternal lineages of purple gromwells.</title>
        <authorList>
            <person name="Okada T."/>
            <person name="Watanabe K."/>
        </authorList>
    </citation>
    <scope>NUCLEOTIDE SEQUENCE [LARGE SCALE GENOMIC DNA]</scope>
</reference>
<dbReference type="AlphaFoldDB" id="A0AAV3P9P0"/>
<dbReference type="Proteomes" id="UP001454036">
    <property type="component" value="Unassembled WGS sequence"/>
</dbReference>
<feature type="region of interest" description="Disordered" evidence="1">
    <location>
        <begin position="35"/>
        <end position="62"/>
    </location>
</feature>
<sequence>MNNLRNFPTSSLGNVNKNVEGGAFLELSRRGRSLRGPWTVSSRSRSSRRSSSLPVVGQTSGRRYPTVVSGSFRVYAHQYPNKGRRQGLEASILNQQSHKRSRSKVPPDGEAGVCPHVAACFHGYEMLPEATVVEWIEKEAFRTKEVMNNNASKSEESSALPWYHDLGLIMDRDLTQRSSGS</sequence>
<proteinExistence type="predicted"/>
<keyword evidence="3" id="KW-1185">Reference proteome</keyword>
<evidence type="ECO:0000256" key="1">
    <source>
        <dbReference type="SAM" id="MobiDB-lite"/>
    </source>
</evidence>
<comment type="caution">
    <text evidence="2">The sequence shown here is derived from an EMBL/GenBank/DDBJ whole genome shotgun (WGS) entry which is preliminary data.</text>
</comment>
<evidence type="ECO:0000313" key="3">
    <source>
        <dbReference type="Proteomes" id="UP001454036"/>
    </source>
</evidence>
<protein>
    <submittedName>
        <fullName evidence="2">Uncharacterized protein</fullName>
    </submittedName>
</protein>
<name>A0AAV3P9P0_LITER</name>
<dbReference type="EMBL" id="BAABME010000969">
    <property type="protein sequence ID" value="GAA0146682.1"/>
    <property type="molecule type" value="Genomic_DNA"/>
</dbReference>
<organism evidence="2 3">
    <name type="scientific">Lithospermum erythrorhizon</name>
    <name type="common">Purple gromwell</name>
    <name type="synonym">Lithospermum officinale var. erythrorhizon</name>
    <dbReference type="NCBI Taxonomy" id="34254"/>
    <lineage>
        <taxon>Eukaryota</taxon>
        <taxon>Viridiplantae</taxon>
        <taxon>Streptophyta</taxon>
        <taxon>Embryophyta</taxon>
        <taxon>Tracheophyta</taxon>
        <taxon>Spermatophyta</taxon>
        <taxon>Magnoliopsida</taxon>
        <taxon>eudicotyledons</taxon>
        <taxon>Gunneridae</taxon>
        <taxon>Pentapetalae</taxon>
        <taxon>asterids</taxon>
        <taxon>lamiids</taxon>
        <taxon>Boraginales</taxon>
        <taxon>Boraginaceae</taxon>
        <taxon>Boraginoideae</taxon>
        <taxon>Lithospermeae</taxon>
        <taxon>Lithospermum</taxon>
    </lineage>
</organism>
<accession>A0AAV3P9P0</accession>